<evidence type="ECO:0000256" key="2">
    <source>
        <dbReference type="ARBA" id="ARBA00009360"/>
    </source>
</evidence>
<evidence type="ECO:0000256" key="4">
    <source>
        <dbReference type="ARBA" id="ARBA00022980"/>
    </source>
</evidence>
<dbReference type="GeneID" id="105367366"/>
<evidence type="ECO:0000313" key="9">
    <source>
        <dbReference type="Proteomes" id="UP000695007"/>
    </source>
</evidence>
<dbReference type="AlphaFoldDB" id="A0AAJ6YU21"/>
<dbReference type="Proteomes" id="UP000695007">
    <property type="component" value="Unplaced"/>
</dbReference>
<protein>
    <recommendedName>
        <fullName evidence="7">Large ribosomal subunit protein mL40</fullName>
    </recommendedName>
    <alternativeName>
        <fullName evidence="8">39S ribosomal protein L40, mitochondrial</fullName>
    </alternativeName>
</protein>
<dbReference type="InterPro" id="IPR039145">
    <property type="entry name" value="Ribosomal_mL40_metazoa/plant"/>
</dbReference>
<sequence length="200" mass="23747">MFNIQICNMFSRMAINSIFTPFRSISVDAPLYLNLTNTLCAEPLKKKKKIDPAVIKHREERKKRKLEKFIRRLEKHAEMLKPIHEIEVSKELEKEAHYRRRCGLRLSFKTLEKRAFMFKEWNRYKSAQHREHAKLIRLYMSAKLKALNKLKEISYSLYLDAIKIDDELLPFSSKGPLNTLPIEGYKAPQGDYVDVTRKFD</sequence>
<dbReference type="RefSeq" id="XP_011504363.1">
    <property type="nucleotide sequence ID" value="XM_011506061.1"/>
</dbReference>
<keyword evidence="9" id="KW-1185">Reference proteome</keyword>
<accession>A0AAJ6YU21</accession>
<evidence type="ECO:0000256" key="1">
    <source>
        <dbReference type="ARBA" id="ARBA00004173"/>
    </source>
</evidence>
<keyword evidence="5" id="KW-0496">Mitochondrion</keyword>
<dbReference type="PANTHER" id="PTHR13359:SF2">
    <property type="entry name" value="LARGE RIBOSOMAL SUBUNIT PROTEIN ML40"/>
    <property type="match status" value="1"/>
</dbReference>
<dbReference type="Pfam" id="PF09812">
    <property type="entry name" value="MRP-L28"/>
    <property type="match status" value="1"/>
</dbReference>
<dbReference type="PANTHER" id="PTHR13359">
    <property type="entry name" value="39S RIBOSOMAL PROTEIN L40, MITOCHONDRIAL"/>
    <property type="match status" value="1"/>
</dbReference>
<evidence type="ECO:0000256" key="3">
    <source>
        <dbReference type="ARBA" id="ARBA00022946"/>
    </source>
</evidence>
<organism evidence="9 10">
    <name type="scientific">Ceratosolen solmsi marchali</name>
    <dbReference type="NCBI Taxonomy" id="326594"/>
    <lineage>
        <taxon>Eukaryota</taxon>
        <taxon>Metazoa</taxon>
        <taxon>Ecdysozoa</taxon>
        <taxon>Arthropoda</taxon>
        <taxon>Hexapoda</taxon>
        <taxon>Insecta</taxon>
        <taxon>Pterygota</taxon>
        <taxon>Neoptera</taxon>
        <taxon>Endopterygota</taxon>
        <taxon>Hymenoptera</taxon>
        <taxon>Apocrita</taxon>
        <taxon>Proctotrupomorpha</taxon>
        <taxon>Chalcidoidea</taxon>
        <taxon>Agaonidae</taxon>
        <taxon>Agaoninae</taxon>
        <taxon>Ceratosolen</taxon>
    </lineage>
</organism>
<evidence type="ECO:0000256" key="6">
    <source>
        <dbReference type="ARBA" id="ARBA00023274"/>
    </source>
</evidence>
<reference evidence="10" key="1">
    <citation type="submission" date="2025-08" db="UniProtKB">
        <authorList>
            <consortium name="RefSeq"/>
        </authorList>
    </citation>
    <scope>IDENTIFICATION</scope>
</reference>
<gene>
    <name evidence="10" type="primary">LOC105367366</name>
</gene>
<dbReference type="Gene3D" id="6.10.250.3440">
    <property type="match status" value="1"/>
</dbReference>
<proteinExistence type="inferred from homology"/>
<dbReference type="CTD" id="64976"/>
<dbReference type="KEGG" id="csol:105367366"/>
<comment type="subcellular location">
    <subcellularLocation>
        <location evidence="1">Mitochondrion</location>
    </subcellularLocation>
</comment>
<name>A0AAJ6YU21_9HYME</name>
<dbReference type="GO" id="GO:0005762">
    <property type="term" value="C:mitochondrial large ribosomal subunit"/>
    <property type="evidence" value="ECO:0007669"/>
    <property type="project" value="InterPro"/>
</dbReference>
<comment type="similarity">
    <text evidence="2">Belongs to the mitochondrion-specific ribosomal protein mL40 family.</text>
</comment>
<dbReference type="InterPro" id="IPR019192">
    <property type="entry name" value="Ribosomal_mL40"/>
</dbReference>
<dbReference type="FunFam" id="6.10.250.3440:FF:000001">
    <property type="entry name" value="Mitochondrial ribosomal protein L40"/>
    <property type="match status" value="1"/>
</dbReference>
<keyword evidence="3" id="KW-0809">Transit peptide</keyword>
<keyword evidence="4 10" id="KW-0689">Ribosomal protein</keyword>
<keyword evidence="6" id="KW-0687">Ribonucleoprotein</keyword>
<evidence type="ECO:0000256" key="5">
    <source>
        <dbReference type="ARBA" id="ARBA00023128"/>
    </source>
</evidence>
<evidence type="ECO:0000256" key="8">
    <source>
        <dbReference type="ARBA" id="ARBA00083752"/>
    </source>
</evidence>
<evidence type="ECO:0000313" key="10">
    <source>
        <dbReference type="RefSeq" id="XP_011504363.1"/>
    </source>
</evidence>
<evidence type="ECO:0000256" key="7">
    <source>
        <dbReference type="ARBA" id="ARBA00035192"/>
    </source>
</evidence>